<proteinExistence type="predicted"/>
<dbReference type="EMBL" id="FOUO01000011">
    <property type="protein sequence ID" value="SFM57324.1"/>
    <property type="molecule type" value="Genomic_DNA"/>
</dbReference>
<evidence type="ECO:0000313" key="2">
    <source>
        <dbReference type="Proteomes" id="UP000199556"/>
    </source>
</evidence>
<dbReference type="GO" id="GO:0006313">
    <property type="term" value="P:DNA transposition"/>
    <property type="evidence" value="ECO:0007669"/>
    <property type="project" value="InterPro"/>
</dbReference>
<sequence>MTRPRSEQVCVTDTPWYHVVSRCVRRAFLCGEDRFTGRNFDHRRGWIEARMRQLSAVFAVDVAAYAVMSNHYHILLRLDPGRAEGWTEEEVLRRWTALFSGPMLVRRYLDVRQRPVMTAAEQARVREWAETYRARLVDPLPSDAF</sequence>
<dbReference type="PANTHER" id="PTHR34322">
    <property type="entry name" value="TRANSPOSASE, Y1_TNP DOMAIN-CONTAINING"/>
    <property type="match status" value="1"/>
</dbReference>
<dbReference type="SUPFAM" id="SSF143422">
    <property type="entry name" value="Transposase IS200-like"/>
    <property type="match status" value="1"/>
</dbReference>
<dbReference type="Gene3D" id="3.30.70.1290">
    <property type="entry name" value="Transposase IS200-like"/>
    <property type="match status" value="1"/>
</dbReference>
<organism evidence="1 2">
    <name type="scientific">Ectothiorhodospira mobilis</name>
    <dbReference type="NCBI Taxonomy" id="195064"/>
    <lineage>
        <taxon>Bacteria</taxon>
        <taxon>Pseudomonadati</taxon>
        <taxon>Pseudomonadota</taxon>
        <taxon>Gammaproteobacteria</taxon>
        <taxon>Chromatiales</taxon>
        <taxon>Ectothiorhodospiraceae</taxon>
        <taxon>Ectothiorhodospira</taxon>
    </lineage>
</organism>
<evidence type="ECO:0000313" key="1">
    <source>
        <dbReference type="EMBL" id="SFM57324.1"/>
    </source>
</evidence>
<gene>
    <name evidence="1" type="ORF">SAMN05421721_1113</name>
</gene>
<dbReference type="AlphaFoldDB" id="A0A1I4RZB7"/>
<name>A0A1I4RZB7_ECTMO</name>
<dbReference type="PANTHER" id="PTHR34322:SF2">
    <property type="entry name" value="TRANSPOSASE IS200-LIKE DOMAIN-CONTAINING PROTEIN"/>
    <property type="match status" value="1"/>
</dbReference>
<evidence type="ECO:0008006" key="3">
    <source>
        <dbReference type="Google" id="ProtNLM"/>
    </source>
</evidence>
<reference evidence="1 2" key="1">
    <citation type="submission" date="2016-10" db="EMBL/GenBank/DDBJ databases">
        <authorList>
            <person name="de Groot N.N."/>
        </authorList>
    </citation>
    <scope>NUCLEOTIDE SEQUENCE [LARGE SCALE GENOMIC DNA]</scope>
    <source>
        <strain evidence="1 2">DSM 4180</strain>
    </source>
</reference>
<protein>
    <recommendedName>
        <fullName evidence="3">Transposase IS200-like domain-containing protein</fullName>
    </recommendedName>
</protein>
<dbReference type="GO" id="GO:0004803">
    <property type="term" value="F:transposase activity"/>
    <property type="evidence" value="ECO:0007669"/>
    <property type="project" value="InterPro"/>
</dbReference>
<dbReference type="GO" id="GO:0003677">
    <property type="term" value="F:DNA binding"/>
    <property type="evidence" value="ECO:0007669"/>
    <property type="project" value="InterPro"/>
</dbReference>
<keyword evidence="2" id="KW-1185">Reference proteome</keyword>
<dbReference type="STRING" id="195064.SAMN05421721_1113"/>
<dbReference type="Proteomes" id="UP000199556">
    <property type="component" value="Unassembled WGS sequence"/>
</dbReference>
<dbReference type="InterPro" id="IPR036515">
    <property type="entry name" value="Transposase_17_sf"/>
</dbReference>
<accession>A0A1I4RZB7</accession>